<name>I3W1I7_9MICC</name>
<sequence length="556" mass="59616">MTESTGRSAWQRTFIEGLESLTRTNSDLIRICAQRKPDEHGNVPLTLELRTEAIAHVEGGLILEALEQVEVLVPRTPLRPPAVHVLHPRFLGFPHVLQGFVLCIYLDASREWNPGDGAQGFLNRLWGWFESAAGARFNPHTALFHAIGGTGYYAEEATTAVVRKELPERSVRVGFVPRSLRRYDLEFVLSDDATAAPLWHAPAPLPLGVGTSVNELAGKLDDPTLQHGGKPVAGISPRRELLWTTLRAAAKRNLDGQPQPFVLSVPHPNGGAPHVLVGAVDSKTADALRSDSGVDDAGILWWRVSDERPSVTTRRDSSRPTKAFVGRTVLLFGCGGLGSWMADYIVRAGVGRLYLSDSAAVTGGLLVRQNYEEMDVGWSKEVALQRRLSGIRDDVDISVVEDFEAFDLNHPDLIIDASVNLALGQALSKLSPDVTVVQVSVDPGTGSHGMLIVKATGSDTAILELDTAVGAAVQDDPSLEEYHPFWSGSDANSVIPTRGCSVPTFHGSAADLAAAAGVMVSLLGTHLLKPVTGVHLFALPHAGSAGGRSSVFIPYP</sequence>
<dbReference type="Pfam" id="PF00899">
    <property type="entry name" value="ThiF"/>
    <property type="match status" value="1"/>
</dbReference>
<proteinExistence type="predicted"/>
<dbReference type="PANTHER" id="PTHR43267:SF1">
    <property type="entry name" value="TRNA THREONYLCARBAMOYLADENOSINE DEHYDRATASE"/>
    <property type="match status" value="1"/>
</dbReference>
<dbReference type="SUPFAM" id="SSF69572">
    <property type="entry name" value="Activating enzymes of the ubiquitin-like proteins"/>
    <property type="match status" value="1"/>
</dbReference>
<dbReference type="Gene3D" id="3.40.50.720">
    <property type="entry name" value="NAD(P)-binding Rossmann-like Domain"/>
    <property type="match status" value="1"/>
</dbReference>
<dbReference type="InterPro" id="IPR035985">
    <property type="entry name" value="Ubiquitin-activating_enz"/>
</dbReference>
<protein>
    <submittedName>
        <fullName evidence="2">UBA/THIF-type NAD/FAD binding protein</fullName>
    </submittedName>
</protein>
<organism evidence="2">
    <name type="scientific">Arthrobacter sp. J3.49</name>
    <dbReference type="NCBI Taxonomy" id="347213"/>
    <lineage>
        <taxon>Bacteria</taxon>
        <taxon>Bacillati</taxon>
        <taxon>Actinomycetota</taxon>
        <taxon>Actinomycetes</taxon>
        <taxon>Micrococcales</taxon>
        <taxon>Micrococcaceae</taxon>
        <taxon>Arthrobacter</taxon>
    </lineage>
</organism>
<dbReference type="Pfam" id="PF14457">
    <property type="entry name" value="Prok-E2_A"/>
    <property type="match status" value="1"/>
</dbReference>
<evidence type="ECO:0000259" key="1">
    <source>
        <dbReference type="Pfam" id="PF00899"/>
    </source>
</evidence>
<dbReference type="PANTHER" id="PTHR43267">
    <property type="entry name" value="TRNA THREONYLCARBAMOYLADENOSINE DEHYDRATASE"/>
    <property type="match status" value="1"/>
</dbReference>
<dbReference type="GO" id="GO:0008641">
    <property type="term" value="F:ubiquitin-like modifier activating enzyme activity"/>
    <property type="evidence" value="ECO:0007669"/>
    <property type="project" value="InterPro"/>
</dbReference>
<dbReference type="EMBL" id="JQ418530">
    <property type="protein sequence ID" value="AFK89464.1"/>
    <property type="molecule type" value="Genomic_DNA"/>
</dbReference>
<keyword evidence="2" id="KW-0614">Plasmid</keyword>
<geneLocation type="plasmid" evidence="2">
    <name>pJ349-116</name>
</geneLocation>
<dbReference type="InterPro" id="IPR045886">
    <property type="entry name" value="ThiF/MoeB/HesA"/>
</dbReference>
<reference evidence="2" key="1">
    <citation type="submission" date="2012-01" db="EMBL/GenBank/DDBJ databases">
        <authorList>
            <person name="Summers A.O."/>
            <person name="Wireman J."/>
            <person name="Sale K."/>
        </authorList>
    </citation>
    <scope>NUCLEOTIDE SEQUENCE</scope>
    <source>
        <strain evidence="2">J3-49</strain>
        <plasmid evidence="2">pJ349-116</plasmid>
    </source>
</reference>
<dbReference type="InterPro" id="IPR000594">
    <property type="entry name" value="ThiF_NAD_FAD-bd"/>
</dbReference>
<dbReference type="GO" id="GO:0061503">
    <property type="term" value="F:tRNA threonylcarbamoyladenosine dehydratase"/>
    <property type="evidence" value="ECO:0007669"/>
    <property type="project" value="TreeGrafter"/>
</dbReference>
<evidence type="ECO:0000313" key="2">
    <source>
        <dbReference type="EMBL" id="AFK89464.1"/>
    </source>
</evidence>
<accession>I3W1I7</accession>
<dbReference type="GO" id="GO:0061504">
    <property type="term" value="P:cyclic threonylcarbamoyladenosine biosynthetic process"/>
    <property type="evidence" value="ECO:0007669"/>
    <property type="project" value="TreeGrafter"/>
</dbReference>
<dbReference type="AlphaFoldDB" id="I3W1I7"/>
<dbReference type="InterPro" id="IPR032865">
    <property type="entry name" value="Prok-E2_A"/>
</dbReference>
<feature type="domain" description="THIF-type NAD/FAD binding fold" evidence="1">
    <location>
        <begin position="328"/>
        <end position="440"/>
    </location>
</feature>